<keyword evidence="2" id="KW-1185">Reference proteome</keyword>
<evidence type="ECO:0008006" key="3">
    <source>
        <dbReference type="Google" id="ProtNLM"/>
    </source>
</evidence>
<dbReference type="Proteomes" id="UP000683360">
    <property type="component" value="Unassembled WGS sequence"/>
</dbReference>
<reference evidence="1" key="1">
    <citation type="submission" date="2021-03" db="EMBL/GenBank/DDBJ databases">
        <authorList>
            <person name="Bekaert M."/>
        </authorList>
    </citation>
    <scope>NUCLEOTIDE SEQUENCE</scope>
</reference>
<sequence length="214" mass="25208">MDKEDKRRYFVVGSVYLEVVTPLFQQKLEQKYQDLNFRCLKDFLDRKAVIHILFHLRHRNAWCCTDKANCTNQGALPLNHHQWKQLYAENPGPGIHNCFCKYTAKSIKPADLDLSLCGLILYNCCNLGQLDEEAVHILRRNKNDYLSHNTTCGITKDEYGPLMDELKTNILQLDQTKEDELIRIQKDHWMMLCVTNTQQSFLISKKYWKRLTPK</sequence>
<proteinExistence type="predicted"/>
<dbReference type="AlphaFoldDB" id="A0A8S3VJZ5"/>
<organism evidence="1 2">
    <name type="scientific">Mytilus edulis</name>
    <name type="common">Blue mussel</name>
    <dbReference type="NCBI Taxonomy" id="6550"/>
    <lineage>
        <taxon>Eukaryota</taxon>
        <taxon>Metazoa</taxon>
        <taxon>Spiralia</taxon>
        <taxon>Lophotrochozoa</taxon>
        <taxon>Mollusca</taxon>
        <taxon>Bivalvia</taxon>
        <taxon>Autobranchia</taxon>
        <taxon>Pteriomorphia</taxon>
        <taxon>Mytilida</taxon>
        <taxon>Mytiloidea</taxon>
        <taxon>Mytilidae</taxon>
        <taxon>Mytilinae</taxon>
        <taxon>Mytilus</taxon>
    </lineage>
</organism>
<gene>
    <name evidence="1" type="ORF">MEDL_67935</name>
</gene>
<protein>
    <recommendedName>
        <fullName evidence="3">DZIP3-like HEPN domain-containing protein</fullName>
    </recommendedName>
</protein>
<dbReference type="EMBL" id="CAJPWZ010003308">
    <property type="protein sequence ID" value="CAG2256581.1"/>
    <property type="molecule type" value="Genomic_DNA"/>
</dbReference>
<evidence type="ECO:0000313" key="1">
    <source>
        <dbReference type="EMBL" id="CAG2256581.1"/>
    </source>
</evidence>
<evidence type="ECO:0000313" key="2">
    <source>
        <dbReference type="Proteomes" id="UP000683360"/>
    </source>
</evidence>
<accession>A0A8S3VJZ5</accession>
<comment type="caution">
    <text evidence="1">The sequence shown here is derived from an EMBL/GenBank/DDBJ whole genome shotgun (WGS) entry which is preliminary data.</text>
</comment>
<name>A0A8S3VJZ5_MYTED</name>
<dbReference type="OrthoDB" id="6103206at2759"/>